<evidence type="ECO:0000313" key="1">
    <source>
        <dbReference type="EMBL" id="CAK6446161.1"/>
    </source>
</evidence>
<protein>
    <submittedName>
        <fullName evidence="1">Uncharacterized protein</fullName>
    </submittedName>
</protein>
<sequence length="136" mass="14456">MWIGGVWINLDPFVNRVLQEAQYVPRVLTRSPNSSHKPSTRLSLHLPHTYKAPPKQPALGGATGANGFKLALQSKEGLSRFGTGFLGEVRGALWVLGTPEVPLVEQSVCPLPAIPAGREGQLGHSWSLGGGGKGLE</sequence>
<keyword evidence="2" id="KW-1185">Reference proteome</keyword>
<organism evidence="1 2">
    <name type="scientific">Pipistrellus nathusii</name>
    <name type="common">Nathusius' pipistrelle</name>
    <dbReference type="NCBI Taxonomy" id="59473"/>
    <lineage>
        <taxon>Eukaryota</taxon>
        <taxon>Metazoa</taxon>
        <taxon>Chordata</taxon>
        <taxon>Craniata</taxon>
        <taxon>Vertebrata</taxon>
        <taxon>Euteleostomi</taxon>
        <taxon>Mammalia</taxon>
        <taxon>Eutheria</taxon>
        <taxon>Laurasiatheria</taxon>
        <taxon>Chiroptera</taxon>
        <taxon>Yangochiroptera</taxon>
        <taxon>Vespertilionidae</taxon>
        <taxon>Pipistrellus</taxon>
    </lineage>
</organism>
<name>A0ABP0A6N2_PIPNA</name>
<dbReference type="EMBL" id="OY882862">
    <property type="protein sequence ID" value="CAK6446161.1"/>
    <property type="molecule type" value="Genomic_DNA"/>
</dbReference>
<gene>
    <name evidence="1" type="ORF">MPIPNATIZW_LOCUS14467</name>
</gene>
<accession>A0ABP0A6N2</accession>
<proteinExistence type="predicted"/>
<dbReference type="Proteomes" id="UP001314169">
    <property type="component" value="Chromosome 5"/>
</dbReference>
<reference evidence="1" key="1">
    <citation type="submission" date="2023-12" db="EMBL/GenBank/DDBJ databases">
        <authorList>
            <person name="Brown T."/>
        </authorList>
    </citation>
    <scope>NUCLEOTIDE SEQUENCE</scope>
</reference>
<evidence type="ECO:0000313" key="2">
    <source>
        <dbReference type="Proteomes" id="UP001314169"/>
    </source>
</evidence>